<dbReference type="SUPFAM" id="SSF53474">
    <property type="entry name" value="alpha/beta-Hydrolases"/>
    <property type="match status" value="1"/>
</dbReference>
<dbReference type="Pfam" id="PF06821">
    <property type="entry name" value="Ser_hydrolase"/>
    <property type="match status" value="1"/>
</dbReference>
<dbReference type="EMBL" id="SMFL01000004">
    <property type="protein sequence ID" value="TDE15269.1"/>
    <property type="molecule type" value="Genomic_DNA"/>
</dbReference>
<dbReference type="InterPro" id="IPR029058">
    <property type="entry name" value="AB_hydrolase_fold"/>
</dbReference>
<dbReference type="OrthoDB" id="9804993at2"/>
<sequence length="181" mass="20546">MANQIIFFHGGGSEQDYEVDEKLVASLKSELGPDFLIHYPFLPDNGTPDLGRRKQIEKEISESKDGVILVGHSFGASMLLACLSETNIKKEIGGIFLIATPFWHGEEDWVVPFKLKPDFARRLNEKTPLFFYHCMDDQEVPSTQMKTYQQNLPWASFREIKAGGHQFNDDLTVVANDIKLL</sequence>
<keyword evidence="2" id="KW-1185">Reference proteome</keyword>
<proteinExistence type="predicted"/>
<dbReference type="PANTHER" id="PTHR15394:SF3">
    <property type="entry name" value="SERINE HYDROLASE RBBP9"/>
    <property type="match status" value="1"/>
</dbReference>
<protein>
    <submittedName>
        <fullName evidence="1">Alpha/beta hydrolase</fullName>
    </submittedName>
</protein>
<gene>
    <name evidence="1" type="ORF">E0F88_12155</name>
</gene>
<dbReference type="RefSeq" id="WP_131958532.1">
    <property type="nucleotide sequence ID" value="NZ_SMFL01000004.1"/>
</dbReference>
<dbReference type="Gene3D" id="3.40.50.1820">
    <property type="entry name" value="alpha/beta hydrolase"/>
    <property type="match status" value="1"/>
</dbReference>
<dbReference type="PANTHER" id="PTHR15394">
    <property type="entry name" value="SERINE HYDROLASE RBBP9"/>
    <property type="match status" value="1"/>
</dbReference>
<accession>A0A4R5DMB1</accession>
<evidence type="ECO:0000313" key="2">
    <source>
        <dbReference type="Proteomes" id="UP000294850"/>
    </source>
</evidence>
<keyword evidence="1" id="KW-0378">Hydrolase</keyword>
<dbReference type="AlphaFoldDB" id="A0A4R5DMB1"/>
<organism evidence="1 2">
    <name type="scientific">Dyadobacter psychrotolerans</name>
    <dbReference type="NCBI Taxonomy" id="2541721"/>
    <lineage>
        <taxon>Bacteria</taxon>
        <taxon>Pseudomonadati</taxon>
        <taxon>Bacteroidota</taxon>
        <taxon>Cytophagia</taxon>
        <taxon>Cytophagales</taxon>
        <taxon>Spirosomataceae</taxon>
        <taxon>Dyadobacter</taxon>
    </lineage>
</organism>
<dbReference type="InterPro" id="IPR010662">
    <property type="entry name" value="RBBP9/YdeN"/>
</dbReference>
<reference evidence="1 2" key="1">
    <citation type="submission" date="2019-03" db="EMBL/GenBank/DDBJ databases">
        <title>Dyadobacter AR-3-6 sp. nov., isolated from arctic soil.</title>
        <authorList>
            <person name="Chaudhary D.K."/>
        </authorList>
    </citation>
    <scope>NUCLEOTIDE SEQUENCE [LARGE SCALE GENOMIC DNA]</scope>
    <source>
        <strain evidence="1 2">AR-3-6</strain>
    </source>
</reference>
<evidence type="ECO:0000313" key="1">
    <source>
        <dbReference type="EMBL" id="TDE15269.1"/>
    </source>
</evidence>
<dbReference type="Proteomes" id="UP000294850">
    <property type="component" value="Unassembled WGS sequence"/>
</dbReference>
<dbReference type="GO" id="GO:0016787">
    <property type="term" value="F:hydrolase activity"/>
    <property type="evidence" value="ECO:0007669"/>
    <property type="project" value="UniProtKB-KW"/>
</dbReference>
<name>A0A4R5DMB1_9BACT</name>
<comment type="caution">
    <text evidence="1">The sequence shown here is derived from an EMBL/GenBank/DDBJ whole genome shotgun (WGS) entry which is preliminary data.</text>
</comment>